<evidence type="ECO:0000313" key="17">
    <source>
        <dbReference type="EMBL" id="TDP87759.1"/>
    </source>
</evidence>
<dbReference type="Pfam" id="PF00378">
    <property type="entry name" value="ECH_1"/>
    <property type="match status" value="1"/>
</dbReference>
<evidence type="ECO:0000256" key="2">
    <source>
        <dbReference type="ARBA" id="ARBA00005005"/>
    </source>
</evidence>
<keyword evidence="9" id="KW-0576">Peroxisome</keyword>
<dbReference type="InterPro" id="IPR018376">
    <property type="entry name" value="Enoyl-CoA_hyd/isom_CS"/>
</dbReference>
<dbReference type="InterPro" id="IPR006176">
    <property type="entry name" value="3-OHacyl-CoA_DH_NAD-bd"/>
</dbReference>
<evidence type="ECO:0000259" key="15">
    <source>
        <dbReference type="Pfam" id="PF00725"/>
    </source>
</evidence>
<comment type="similarity">
    <text evidence="3">In the N-terminal section; belongs to the enoyl-CoA hydratase/isomerase family.</text>
</comment>
<dbReference type="SUPFAM" id="SSF51735">
    <property type="entry name" value="NAD(P)-binding Rossmann-fold domains"/>
    <property type="match status" value="1"/>
</dbReference>
<dbReference type="Gene3D" id="3.40.50.720">
    <property type="entry name" value="NAD(P)-binding Rossmann-like Domain"/>
    <property type="match status" value="1"/>
</dbReference>
<dbReference type="InterPro" id="IPR029045">
    <property type="entry name" value="ClpP/crotonase-like_dom_sf"/>
</dbReference>
<keyword evidence="4" id="KW-0276">Fatty acid metabolism</keyword>
<evidence type="ECO:0000256" key="13">
    <source>
        <dbReference type="ARBA" id="ARBA00049556"/>
    </source>
</evidence>
<dbReference type="RefSeq" id="WP_126541524.1">
    <property type="nucleotide sequence ID" value="NZ_BSPM01000008.1"/>
</dbReference>
<evidence type="ECO:0000256" key="14">
    <source>
        <dbReference type="RuleBase" id="RU003707"/>
    </source>
</evidence>
<dbReference type="PANTHER" id="PTHR23309:SF51">
    <property type="entry name" value="3-HYDROXYACYL-COA DEHYDROGENASE-RELATED"/>
    <property type="match status" value="1"/>
</dbReference>
<dbReference type="InterPro" id="IPR001753">
    <property type="entry name" value="Enoyl-CoA_hydra/iso"/>
</dbReference>
<dbReference type="EMBL" id="SNXY01000006">
    <property type="protein sequence ID" value="TDP87759.1"/>
    <property type="molecule type" value="Genomic_DNA"/>
</dbReference>
<dbReference type="FunFam" id="3.40.50.720:FF:000009">
    <property type="entry name" value="Fatty oxidation complex, alpha subunit"/>
    <property type="match status" value="1"/>
</dbReference>
<dbReference type="Pfam" id="PF02737">
    <property type="entry name" value="3HCDH_N"/>
    <property type="match status" value="1"/>
</dbReference>
<feature type="domain" description="3-hydroxyacyl-CoA dehydrogenase C-terminal" evidence="15">
    <location>
        <begin position="473"/>
        <end position="565"/>
    </location>
</feature>
<dbReference type="Pfam" id="PF00725">
    <property type="entry name" value="3HCDH"/>
    <property type="match status" value="1"/>
</dbReference>
<accession>A0A4R6RM71</accession>
<gene>
    <name evidence="17" type="ORF">EDD54_1658</name>
</gene>
<evidence type="ECO:0000259" key="16">
    <source>
        <dbReference type="Pfam" id="PF02737"/>
    </source>
</evidence>
<evidence type="ECO:0000256" key="7">
    <source>
        <dbReference type="ARBA" id="ARBA00023027"/>
    </source>
</evidence>
<dbReference type="GO" id="GO:0006635">
    <property type="term" value="P:fatty acid beta-oxidation"/>
    <property type="evidence" value="ECO:0007669"/>
    <property type="project" value="UniProtKB-UniPathway"/>
</dbReference>
<evidence type="ECO:0000256" key="12">
    <source>
        <dbReference type="ARBA" id="ARBA00023268"/>
    </source>
</evidence>
<proteinExistence type="inferred from homology"/>
<dbReference type="OrthoDB" id="9771883at2"/>
<dbReference type="InterPro" id="IPR008927">
    <property type="entry name" value="6-PGluconate_DH-like_C_sf"/>
</dbReference>
<comment type="pathway">
    <text evidence="2">Lipid metabolism; fatty acid beta-oxidation.</text>
</comment>
<dbReference type="GO" id="GO:0016853">
    <property type="term" value="F:isomerase activity"/>
    <property type="evidence" value="ECO:0007669"/>
    <property type="project" value="UniProtKB-KW"/>
</dbReference>
<evidence type="ECO:0000313" key="18">
    <source>
        <dbReference type="Proteomes" id="UP000294547"/>
    </source>
</evidence>
<organism evidence="17 18">
    <name type="scientific">Oharaeibacter diazotrophicus</name>
    <dbReference type="NCBI Taxonomy" id="1920512"/>
    <lineage>
        <taxon>Bacteria</taxon>
        <taxon>Pseudomonadati</taxon>
        <taxon>Pseudomonadota</taxon>
        <taxon>Alphaproteobacteria</taxon>
        <taxon>Hyphomicrobiales</taxon>
        <taxon>Pleomorphomonadaceae</taxon>
        <taxon>Oharaeibacter</taxon>
    </lineage>
</organism>
<keyword evidence="7" id="KW-0520">NAD</keyword>
<dbReference type="GO" id="GO:0070403">
    <property type="term" value="F:NAD+ binding"/>
    <property type="evidence" value="ECO:0007669"/>
    <property type="project" value="InterPro"/>
</dbReference>
<evidence type="ECO:0000256" key="6">
    <source>
        <dbReference type="ARBA" id="ARBA00023002"/>
    </source>
</evidence>
<evidence type="ECO:0000256" key="4">
    <source>
        <dbReference type="ARBA" id="ARBA00022832"/>
    </source>
</evidence>
<evidence type="ECO:0000256" key="11">
    <source>
        <dbReference type="ARBA" id="ARBA00023239"/>
    </source>
</evidence>
<keyword evidence="10" id="KW-0413">Isomerase</keyword>
<dbReference type="InterPro" id="IPR036291">
    <property type="entry name" value="NAD(P)-bd_dom_sf"/>
</dbReference>
<dbReference type="AlphaFoldDB" id="A0A4R6RM71"/>
<reference evidence="17 18" key="1">
    <citation type="submission" date="2019-03" db="EMBL/GenBank/DDBJ databases">
        <title>Genomic Encyclopedia of Type Strains, Phase IV (KMG-IV): sequencing the most valuable type-strain genomes for metagenomic binning, comparative biology and taxonomic classification.</title>
        <authorList>
            <person name="Goeker M."/>
        </authorList>
    </citation>
    <scope>NUCLEOTIDE SEQUENCE [LARGE SCALE GENOMIC DNA]</scope>
    <source>
        <strain evidence="17 18">DSM 102969</strain>
    </source>
</reference>
<comment type="caution">
    <text evidence="17">The sequence shown here is derived from an EMBL/GenBank/DDBJ whole genome shotgun (WGS) entry which is preliminary data.</text>
</comment>
<evidence type="ECO:0000256" key="10">
    <source>
        <dbReference type="ARBA" id="ARBA00023235"/>
    </source>
</evidence>
<dbReference type="CDD" id="cd06558">
    <property type="entry name" value="crotonase-like"/>
    <property type="match status" value="1"/>
</dbReference>
<sequence length="651" mass="67253">MTDAAPVVTTRRDGAVAVVTIDSPPVNAASHAVRAGLVAAIAGANADPDVRAVVIACAGRSFVAGADVREFGRPPEPPRLTDVCDAIEASAKPVVAALHGTALGGGLEIALACHARIAAPGARMGLPEVKLGIVPGAGGTQRLPRLVGVPRAIEMATSGRPVDAADALASGLVDRIAGPDLLTEAVALAADLDAPRRTGDRPVPAFDRAAVEAVVAKVEARARGRIAPGEAARLVLASADLPLRDGLAREWETVARLKETDQARALRHVFFAEREAARVPGLDGVAPRAVTTVGVAGCGLMGSGIAAAAADAGCAVIVVERDEPAAAAGRDRLAALYDRRVATGRLAAAERDARLGRIAVSADRAAFAAADLVVEAVFDDLDVKRELFAALSAIVRPDAILATNTSYLDPDAIAAVVADPGRVVGLHFFSPADVMRLVEVVRTGAVAPDVLATAIAVAKRLGKLPVVTGVCEGFVGNRVFSAYRDEAERLLLDGAYPETIDAAMEAHGLAMGPFAVFDLAGLEIARARRERLRAAGRLSPAPTIADRLCERGRLGRRAGRGWYAYDGGERRVDPEVTALVEAASAEAGVARRVVAADEIVRRLVGAMAREGRALVDEGIAQRASDVDLVMIAGYGYPDWRGGPMFETAAAG</sequence>
<evidence type="ECO:0000256" key="1">
    <source>
        <dbReference type="ARBA" id="ARBA00004275"/>
    </source>
</evidence>
<keyword evidence="12" id="KW-0511">Multifunctional enzyme</keyword>
<keyword evidence="18" id="KW-1185">Reference proteome</keyword>
<evidence type="ECO:0000256" key="3">
    <source>
        <dbReference type="ARBA" id="ARBA00008750"/>
    </source>
</evidence>
<dbReference type="GO" id="GO:0004300">
    <property type="term" value="F:enoyl-CoA hydratase activity"/>
    <property type="evidence" value="ECO:0007669"/>
    <property type="project" value="UniProtKB-ARBA"/>
</dbReference>
<dbReference type="Gene3D" id="1.10.1040.50">
    <property type="match status" value="1"/>
</dbReference>
<keyword evidence="6" id="KW-0560">Oxidoreductase</keyword>
<dbReference type="PROSITE" id="PS00166">
    <property type="entry name" value="ENOYL_COA_HYDRATASE"/>
    <property type="match status" value="1"/>
</dbReference>
<feature type="domain" description="3-hydroxyacyl-CoA dehydrogenase NAD binding" evidence="16">
    <location>
        <begin position="292"/>
        <end position="468"/>
    </location>
</feature>
<evidence type="ECO:0000256" key="9">
    <source>
        <dbReference type="ARBA" id="ARBA00023140"/>
    </source>
</evidence>
<dbReference type="SUPFAM" id="SSF52096">
    <property type="entry name" value="ClpP/crotonase"/>
    <property type="match status" value="1"/>
</dbReference>
<keyword evidence="11" id="KW-0456">Lyase</keyword>
<evidence type="ECO:0000256" key="5">
    <source>
        <dbReference type="ARBA" id="ARBA00022963"/>
    </source>
</evidence>
<comment type="similarity">
    <text evidence="14">Belongs to the enoyl-CoA hydratase/isomerase family.</text>
</comment>
<dbReference type="PANTHER" id="PTHR23309">
    <property type="entry name" value="3-HYDROXYACYL-COA DEHYROGENASE"/>
    <property type="match status" value="1"/>
</dbReference>
<evidence type="ECO:0000256" key="8">
    <source>
        <dbReference type="ARBA" id="ARBA00023098"/>
    </source>
</evidence>
<keyword evidence="5" id="KW-0442">Lipid degradation</keyword>
<dbReference type="GO" id="GO:0003857">
    <property type="term" value="F:(3S)-3-hydroxyacyl-CoA dehydrogenase (NAD+) activity"/>
    <property type="evidence" value="ECO:0007669"/>
    <property type="project" value="UniProtKB-EC"/>
</dbReference>
<dbReference type="InterPro" id="IPR006108">
    <property type="entry name" value="3HC_DH_C"/>
</dbReference>
<dbReference type="Gene3D" id="3.90.226.10">
    <property type="entry name" value="2-enoyl-CoA Hydratase, Chain A, domain 1"/>
    <property type="match status" value="1"/>
</dbReference>
<protein>
    <submittedName>
        <fullName evidence="17">3-hydroxyacyl-CoA dehydrogenase</fullName>
    </submittedName>
</protein>
<keyword evidence="8" id="KW-0443">Lipid metabolism</keyword>
<comment type="catalytic activity">
    <reaction evidence="13">
        <text>a (3S)-3-hydroxyacyl-CoA + NAD(+) = a 3-oxoacyl-CoA + NADH + H(+)</text>
        <dbReference type="Rhea" id="RHEA:22432"/>
        <dbReference type="ChEBI" id="CHEBI:15378"/>
        <dbReference type="ChEBI" id="CHEBI:57318"/>
        <dbReference type="ChEBI" id="CHEBI:57540"/>
        <dbReference type="ChEBI" id="CHEBI:57945"/>
        <dbReference type="ChEBI" id="CHEBI:90726"/>
        <dbReference type="EC" id="1.1.1.35"/>
    </reaction>
</comment>
<dbReference type="Proteomes" id="UP000294547">
    <property type="component" value="Unassembled WGS sequence"/>
</dbReference>
<comment type="subcellular location">
    <subcellularLocation>
        <location evidence="1">Peroxisome</location>
    </subcellularLocation>
</comment>
<name>A0A4R6RM71_9HYPH</name>
<dbReference type="SUPFAM" id="SSF48179">
    <property type="entry name" value="6-phosphogluconate dehydrogenase C-terminal domain-like"/>
    <property type="match status" value="2"/>
</dbReference>
<dbReference type="UniPathway" id="UPA00659"/>